<sequence>MGLLTGLLTAPLAPVRMVTWVAERVLDNAEAQYYDPAPVYAALAELEHRLERGEIDEAAFEREEDALLDRLDEISRFRQGRGG</sequence>
<evidence type="ECO:0000313" key="2">
    <source>
        <dbReference type="Proteomes" id="UP001052739"/>
    </source>
</evidence>
<keyword evidence="2" id="KW-1185">Reference proteome</keyword>
<dbReference type="RefSeq" id="WP_190224949.1">
    <property type="nucleotide sequence ID" value="NZ_BNBS01000079.1"/>
</dbReference>
<dbReference type="Proteomes" id="UP001052739">
    <property type="component" value="Unassembled WGS sequence"/>
</dbReference>
<dbReference type="InterPro" id="IPR007804">
    <property type="entry name" value="GvpG"/>
</dbReference>
<dbReference type="Pfam" id="PF05120">
    <property type="entry name" value="GvpG"/>
    <property type="match status" value="1"/>
</dbReference>
<comment type="caution">
    <text evidence="1">The sequence shown here is derived from an EMBL/GenBank/DDBJ whole genome shotgun (WGS) entry which is preliminary data.</text>
</comment>
<protein>
    <submittedName>
        <fullName evidence="1">Gas vesicle protein</fullName>
    </submittedName>
</protein>
<gene>
    <name evidence="1" type="ORF">Shyd_90440</name>
</gene>
<name>A0ABQ3PRM2_9ACTN</name>
<organism evidence="1 2">
    <name type="scientific">Streptomyces hydrogenans</name>
    <dbReference type="NCBI Taxonomy" id="1873719"/>
    <lineage>
        <taxon>Bacteria</taxon>
        <taxon>Bacillati</taxon>
        <taxon>Actinomycetota</taxon>
        <taxon>Actinomycetes</taxon>
        <taxon>Kitasatosporales</taxon>
        <taxon>Streptomycetaceae</taxon>
        <taxon>Streptomyces</taxon>
    </lineage>
</organism>
<dbReference type="EMBL" id="BNDW01000117">
    <property type="protein sequence ID" value="GHI27673.1"/>
    <property type="molecule type" value="Genomic_DNA"/>
</dbReference>
<reference evidence="1" key="1">
    <citation type="submission" date="2024-05" db="EMBL/GenBank/DDBJ databases">
        <title>Whole genome shotgun sequence of Streptomyces hydrogenans NBRC 13475.</title>
        <authorList>
            <person name="Komaki H."/>
            <person name="Tamura T."/>
        </authorList>
    </citation>
    <scope>NUCLEOTIDE SEQUENCE</scope>
    <source>
        <strain evidence="1">NBRC 13475</strain>
    </source>
</reference>
<evidence type="ECO:0000313" key="1">
    <source>
        <dbReference type="EMBL" id="GHI27673.1"/>
    </source>
</evidence>
<accession>A0ABQ3PRM2</accession>
<proteinExistence type="predicted"/>